<dbReference type="EMBL" id="JACOPG010000004">
    <property type="protein sequence ID" value="MBC5686983.1"/>
    <property type="molecule type" value="Genomic_DNA"/>
</dbReference>
<proteinExistence type="predicted"/>
<dbReference type="SMART" id="SM00849">
    <property type="entry name" value="Lactamase_B"/>
    <property type="match status" value="1"/>
</dbReference>
<reference evidence="2 3" key="1">
    <citation type="submission" date="2020-08" db="EMBL/GenBank/DDBJ databases">
        <title>Genome public.</title>
        <authorList>
            <person name="Liu C."/>
            <person name="Sun Q."/>
        </authorList>
    </citation>
    <scope>NUCLEOTIDE SEQUENCE [LARGE SCALE GENOMIC DNA]</scope>
    <source>
        <strain evidence="2 3">NSJ-9</strain>
    </source>
</reference>
<keyword evidence="3" id="KW-1185">Reference proteome</keyword>
<dbReference type="SUPFAM" id="SSF56281">
    <property type="entry name" value="Metallo-hydrolase/oxidoreductase"/>
    <property type="match status" value="1"/>
</dbReference>
<dbReference type="InterPro" id="IPR050855">
    <property type="entry name" value="NDM-1-like"/>
</dbReference>
<dbReference type="InterPro" id="IPR036866">
    <property type="entry name" value="RibonucZ/Hydroxyglut_hydro"/>
</dbReference>
<name>A0ABR7GI78_9FIRM</name>
<comment type="caution">
    <text evidence="2">The sequence shown here is derived from an EMBL/GenBank/DDBJ whole genome shotgun (WGS) entry which is preliminary data.</text>
</comment>
<evidence type="ECO:0000259" key="1">
    <source>
        <dbReference type="SMART" id="SM00849"/>
    </source>
</evidence>
<accession>A0ABR7GI78</accession>
<evidence type="ECO:0000313" key="2">
    <source>
        <dbReference type="EMBL" id="MBC5686983.1"/>
    </source>
</evidence>
<protein>
    <submittedName>
        <fullName evidence="2">MBL fold metallo-hydrolase</fullName>
    </submittedName>
</protein>
<dbReference type="PANTHER" id="PTHR42951">
    <property type="entry name" value="METALLO-BETA-LACTAMASE DOMAIN-CONTAINING"/>
    <property type="match status" value="1"/>
</dbReference>
<evidence type="ECO:0000313" key="3">
    <source>
        <dbReference type="Proteomes" id="UP000643810"/>
    </source>
</evidence>
<dbReference type="PANTHER" id="PTHR42951:SF4">
    <property type="entry name" value="ACYL-COENZYME A THIOESTERASE MBLAC2"/>
    <property type="match status" value="1"/>
</dbReference>
<dbReference type="Proteomes" id="UP000643810">
    <property type="component" value="Unassembled WGS sequence"/>
</dbReference>
<gene>
    <name evidence="2" type="ORF">H8R94_10265</name>
</gene>
<organism evidence="2 3">
    <name type="scientific">Roseburia lenta</name>
    <dbReference type="NCBI Taxonomy" id="2763061"/>
    <lineage>
        <taxon>Bacteria</taxon>
        <taxon>Bacillati</taxon>
        <taxon>Bacillota</taxon>
        <taxon>Clostridia</taxon>
        <taxon>Lachnospirales</taxon>
        <taxon>Lachnospiraceae</taxon>
        <taxon>Roseburia</taxon>
    </lineage>
</organism>
<feature type="domain" description="Metallo-beta-lactamase" evidence="1">
    <location>
        <begin position="31"/>
        <end position="201"/>
    </location>
</feature>
<sequence length="268" mass="30122">MDEIYFTEYGNGIYALRTERWMQRQTAGGAIMQSWVVTGSHAVMVIDSPVPENPAFRDSIETTFGLPVIMVNSHGHIDHIGCNAQFSEVYMAKEDWALACGGGIAPDPAGYQDSKLPYQLHPLVDRQIISLGNREILPIHVPGHTRGCYVFYDAMTKTLFGGDAVTRRVLYGMSDWTPLEIYLQHLAALQALPIARVFSAHDDVELPADMPARMIANIRGNIASTQEKWESPVDGRIFRRILLGETEEDVEFFDFVIPEDQYQKGEEE</sequence>
<dbReference type="InterPro" id="IPR001279">
    <property type="entry name" value="Metallo-B-lactamas"/>
</dbReference>
<dbReference type="Gene3D" id="3.60.15.10">
    <property type="entry name" value="Ribonuclease Z/Hydroxyacylglutathione hydrolase-like"/>
    <property type="match status" value="1"/>
</dbReference>
<dbReference type="RefSeq" id="WP_118282621.1">
    <property type="nucleotide sequence ID" value="NZ_JACOPG010000004.1"/>
</dbReference>
<dbReference type="Pfam" id="PF00753">
    <property type="entry name" value="Lactamase_B"/>
    <property type="match status" value="1"/>
</dbReference>